<reference evidence="2 3" key="1">
    <citation type="submission" date="2023-11" db="EMBL/GenBank/DDBJ databases">
        <title>Analysis of the Genomes of Mucilaginibacter gossypii cycad 4 and M. sabulilitoris SNA2: microbes with the potential for plant growth promotion.</title>
        <authorList>
            <person name="Hirsch A.M."/>
            <person name="Humm E."/>
            <person name="Rubbi M."/>
            <person name="Del Vecchio G."/>
            <person name="Ha S.M."/>
            <person name="Pellegrini M."/>
            <person name="Gunsalus R.P."/>
        </authorList>
    </citation>
    <scope>NUCLEOTIDE SEQUENCE [LARGE SCALE GENOMIC DNA]</scope>
    <source>
        <strain evidence="2 3">SNA2</strain>
    </source>
</reference>
<sequence>MSRKTPFKNRLIHARAQGMAFILYSKRGTAHIARLLDVYPRLSYAAMLFCIALSVVIMLFFRHNLQNPQAEKIQQEPSAGFPTGLGQLLATGRDIKELLELKKKIDELLAKDSLSAEDSLLLRQARRKLQNTHHQIKKIP</sequence>
<protein>
    <submittedName>
        <fullName evidence="2">Uncharacterized protein</fullName>
    </submittedName>
</protein>
<accession>A0ABZ0TRN0</accession>
<evidence type="ECO:0000256" key="1">
    <source>
        <dbReference type="SAM" id="Phobius"/>
    </source>
</evidence>
<gene>
    <name evidence="2" type="ORF">SNE25_09610</name>
</gene>
<evidence type="ECO:0000313" key="2">
    <source>
        <dbReference type="EMBL" id="WPU95774.1"/>
    </source>
</evidence>
<dbReference type="Proteomes" id="UP001324380">
    <property type="component" value="Chromosome"/>
</dbReference>
<keyword evidence="1" id="KW-0812">Transmembrane</keyword>
<dbReference type="EMBL" id="CP139558">
    <property type="protein sequence ID" value="WPU95774.1"/>
    <property type="molecule type" value="Genomic_DNA"/>
</dbReference>
<proteinExistence type="predicted"/>
<name>A0ABZ0TRN0_9SPHI</name>
<dbReference type="RefSeq" id="WP_321564880.1">
    <property type="nucleotide sequence ID" value="NZ_CP139558.1"/>
</dbReference>
<feature type="transmembrane region" description="Helical" evidence="1">
    <location>
        <begin position="42"/>
        <end position="61"/>
    </location>
</feature>
<evidence type="ECO:0000313" key="3">
    <source>
        <dbReference type="Proteomes" id="UP001324380"/>
    </source>
</evidence>
<organism evidence="2 3">
    <name type="scientific">Mucilaginibacter sabulilitoris</name>
    <dbReference type="NCBI Taxonomy" id="1173583"/>
    <lineage>
        <taxon>Bacteria</taxon>
        <taxon>Pseudomonadati</taxon>
        <taxon>Bacteroidota</taxon>
        <taxon>Sphingobacteriia</taxon>
        <taxon>Sphingobacteriales</taxon>
        <taxon>Sphingobacteriaceae</taxon>
        <taxon>Mucilaginibacter</taxon>
    </lineage>
</organism>
<keyword evidence="1" id="KW-0472">Membrane</keyword>
<keyword evidence="1" id="KW-1133">Transmembrane helix</keyword>
<keyword evidence="3" id="KW-1185">Reference proteome</keyword>